<dbReference type="InterPro" id="IPR041607">
    <property type="entry name" value="HU-HIG"/>
</dbReference>
<organism evidence="3 4">
    <name type="scientific">Bacteroides uniformis str. 3978 T3 ii</name>
    <dbReference type="NCBI Taxonomy" id="1339349"/>
    <lineage>
        <taxon>Bacteria</taxon>
        <taxon>Pseudomonadati</taxon>
        <taxon>Bacteroidota</taxon>
        <taxon>Bacteroidia</taxon>
        <taxon>Bacteroidales</taxon>
        <taxon>Bacteroidaceae</taxon>
        <taxon>Bacteroides</taxon>
    </lineage>
</organism>
<gene>
    <name evidence="3" type="ORF">M094_0991</name>
</gene>
<dbReference type="GO" id="GO:0003677">
    <property type="term" value="F:DNA binding"/>
    <property type="evidence" value="ECO:0007669"/>
    <property type="project" value="UniProtKB-KW"/>
</dbReference>
<feature type="domain" description="HU" evidence="2">
    <location>
        <begin position="2"/>
        <end position="125"/>
    </location>
</feature>
<dbReference type="InterPro" id="IPR010992">
    <property type="entry name" value="IHF-like_DNA-bd_dom_sf"/>
</dbReference>
<evidence type="ECO:0000313" key="4">
    <source>
        <dbReference type="Proteomes" id="UP000028013"/>
    </source>
</evidence>
<dbReference type="RefSeq" id="WP_005836463.1">
    <property type="nucleotide sequence ID" value="NZ_JNHN01000173.1"/>
</dbReference>
<dbReference type="AlphaFoldDB" id="A0A078RZT2"/>
<sequence>MAEYNMQELNLPGEDGKRILYPRMKLYGQVDLETITEKIAYASSFTRGDIIGLVQAITDEIAYQMGQGYSVKIDNLGVFTPALGLRQDRERETGEEGDTKRNAVSICLKDIHFKVDKELLYRTARHCHLKRSTDKFQRSSQVFSPQERLERAKKYLEKNSFMTQADYCQLTGLLKSAASRELREWIANPESGIDYKGRGTHKIYILRKP</sequence>
<dbReference type="InterPro" id="IPR005902">
    <property type="entry name" value="HU_DNA-bd_put"/>
</dbReference>
<evidence type="ECO:0000313" key="3">
    <source>
        <dbReference type="EMBL" id="KDS50863.1"/>
    </source>
</evidence>
<protein>
    <submittedName>
        <fullName evidence="3">DNA-binding family protein</fullName>
    </submittedName>
</protein>
<dbReference type="Pfam" id="PF18291">
    <property type="entry name" value="HU-HIG"/>
    <property type="match status" value="1"/>
</dbReference>
<accession>A0A078RZT2</accession>
<name>A0A078RZT2_BACUN</name>
<dbReference type="NCBIfam" id="TIGR01201">
    <property type="entry name" value="HU_rel"/>
    <property type="match status" value="1"/>
</dbReference>
<dbReference type="SUPFAM" id="SSF47729">
    <property type="entry name" value="IHF-like DNA-binding proteins"/>
    <property type="match status" value="1"/>
</dbReference>
<evidence type="ECO:0000256" key="1">
    <source>
        <dbReference type="ARBA" id="ARBA00023125"/>
    </source>
</evidence>
<evidence type="ECO:0000259" key="2">
    <source>
        <dbReference type="Pfam" id="PF18291"/>
    </source>
</evidence>
<proteinExistence type="predicted"/>
<reference evidence="3 4" key="1">
    <citation type="submission" date="2014-04" db="EMBL/GenBank/DDBJ databases">
        <authorList>
            <person name="Sears C."/>
            <person name="Carroll K."/>
            <person name="Sack B.R."/>
            <person name="Qadri F."/>
            <person name="Myers L.L."/>
            <person name="Chung G.-T."/>
            <person name="Escheverria P."/>
            <person name="Fraser C.M."/>
            <person name="Sadzewicz L."/>
            <person name="Shefchek K.A."/>
            <person name="Tallon L."/>
            <person name="Das S.P."/>
            <person name="Daugherty S."/>
            <person name="Mongodin E.F."/>
        </authorList>
    </citation>
    <scope>NUCLEOTIDE SEQUENCE [LARGE SCALE GENOMIC DNA]</scope>
    <source>
        <strain evidence="3 4">3978 T3 ii</strain>
    </source>
</reference>
<keyword evidence="1 3" id="KW-0238">DNA-binding</keyword>
<comment type="caution">
    <text evidence="3">The sequence shown here is derived from an EMBL/GenBank/DDBJ whole genome shotgun (WGS) entry which is preliminary data.</text>
</comment>
<dbReference type="EMBL" id="JNHN01000173">
    <property type="protein sequence ID" value="KDS50863.1"/>
    <property type="molecule type" value="Genomic_DNA"/>
</dbReference>
<dbReference type="PATRIC" id="fig|1339349.3.peg.2185"/>
<dbReference type="Proteomes" id="UP000028013">
    <property type="component" value="Unassembled WGS sequence"/>
</dbReference>